<evidence type="ECO:0000313" key="1">
    <source>
        <dbReference type="EMBL" id="OGF24177.1"/>
    </source>
</evidence>
<name>A0A1F5SBW8_9BACT</name>
<dbReference type="EMBL" id="MFFW01000034">
    <property type="protein sequence ID" value="OGF24177.1"/>
    <property type="molecule type" value="Genomic_DNA"/>
</dbReference>
<dbReference type="InterPro" id="IPR026350">
    <property type="entry name" value="GxxExxY"/>
</dbReference>
<evidence type="ECO:0000313" key="2">
    <source>
        <dbReference type="Proteomes" id="UP000178783"/>
    </source>
</evidence>
<organism evidence="1 2">
    <name type="scientific">Candidatus Falkowbacteria bacterium RIFCSPLOWO2_02_FULL_45_21</name>
    <dbReference type="NCBI Taxonomy" id="1797989"/>
    <lineage>
        <taxon>Bacteria</taxon>
        <taxon>Candidatus Falkowiibacteriota</taxon>
    </lineage>
</organism>
<evidence type="ECO:0008006" key="3">
    <source>
        <dbReference type="Google" id="ProtNLM"/>
    </source>
</evidence>
<proteinExistence type="predicted"/>
<dbReference type="STRING" id="1797989.A3H66_00760"/>
<comment type="caution">
    <text evidence="1">The sequence shown here is derived from an EMBL/GenBank/DDBJ whole genome shotgun (WGS) entry which is preliminary data.</text>
</comment>
<accession>A0A1F5SBW8</accession>
<dbReference type="Pfam" id="PF13366">
    <property type="entry name" value="PDDEXK_3"/>
    <property type="match status" value="1"/>
</dbReference>
<sequence length="116" mass="13499">MGVVFDVYNDLGYGYQEKYYQRAIEKYLLVNKIKFKAQVPYNIAAHGAVIGRYFLDFLIEDKIILEVKKGNYFSRRNINQVKGYLKATSMKLAILVNFTTKGVKFFRVLNPNNLSQ</sequence>
<dbReference type="Proteomes" id="UP000178783">
    <property type="component" value="Unassembled WGS sequence"/>
</dbReference>
<dbReference type="NCBIfam" id="TIGR04256">
    <property type="entry name" value="GxxExxY"/>
    <property type="match status" value="1"/>
</dbReference>
<dbReference type="AlphaFoldDB" id="A0A1F5SBW8"/>
<protein>
    <recommendedName>
        <fullName evidence="3">GxxExxY protein</fullName>
    </recommendedName>
</protein>
<reference evidence="1 2" key="1">
    <citation type="journal article" date="2016" name="Nat. Commun.">
        <title>Thousands of microbial genomes shed light on interconnected biogeochemical processes in an aquifer system.</title>
        <authorList>
            <person name="Anantharaman K."/>
            <person name="Brown C.T."/>
            <person name="Hug L.A."/>
            <person name="Sharon I."/>
            <person name="Castelle C.J."/>
            <person name="Probst A.J."/>
            <person name="Thomas B.C."/>
            <person name="Singh A."/>
            <person name="Wilkins M.J."/>
            <person name="Karaoz U."/>
            <person name="Brodie E.L."/>
            <person name="Williams K.H."/>
            <person name="Hubbard S.S."/>
            <person name="Banfield J.F."/>
        </authorList>
    </citation>
    <scope>NUCLEOTIDE SEQUENCE [LARGE SCALE GENOMIC DNA]</scope>
</reference>
<gene>
    <name evidence="1" type="ORF">A3H66_00760</name>
</gene>